<dbReference type="GO" id="GO:0005737">
    <property type="term" value="C:cytoplasm"/>
    <property type="evidence" value="ECO:0007669"/>
    <property type="project" value="UniProtKB-SubCell"/>
</dbReference>
<keyword evidence="9" id="KW-0539">Nucleus</keyword>
<evidence type="ECO:0000256" key="7">
    <source>
        <dbReference type="ARBA" id="ARBA00022490"/>
    </source>
</evidence>
<protein>
    <recommendedName>
        <fullName evidence="5">Snurportin-1</fullName>
    </recommendedName>
</protein>
<comment type="similarity">
    <text evidence="4">Belongs to the snurportin family.</text>
</comment>
<evidence type="ECO:0000256" key="5">
    <source>
        <dbReference type="ARBA" id="ARBA00016034"/>
    </source>
</evidence>
<evidence type="ECO:0000256" key="8">
    <source>
        <dbReference type="ARBA" id="ARBA00022884"/>
    </source>
</evidence>
<dbReference type="InterPro" id="IPR017336">
    <property type="entry name" value="Snurportin-1"/>
</dbReference>
<comment type="function">
    <text evidence="1">Functions as an U snRNP-specific nuclear import adapter. Involved in the trimethylguanosine (m3G)-cap-dependent nuclear import of U snRNPs. Binds specifically to the terminal m3G-cap U snRNAs.</text>
</comment>
<evidence type="ECO:0000256" key="4">
    <source>
        <dbReference type="ARBA" id="ARBA00007540"/>
    </source>
</evidence>
<evidence type="ECO:0000256" key="2">
    <source>
        <dbReference type="ARBA" id="ARBA00004123"/>
    </source>
</evidence>
<dbReference type="AlphaFoldDB" id="A0A183BX48"/>
<dbReference type="Pfam" id="PF21974">
    <property type="entry name" value="SPN1_m3Gcap_bd"/>
    <property type="match status" value="2"/>
</dbReference>
<keyword evidence="6" id="KW-0813">Transport</keyword>
<evidence type="ECO:0000256" key="9">
    <source>
        <dbReference type="ARBA" id="ARBA00023242"/>
    </source>
</evidence>
<evidence type="ECO:0000256" key="1">
    <source>
        <dbReference type="ARBA" id="ARBA00003975"/>
    </source>
</evidence>
<comment type="subcellular location">
    <subcellularLocation>
        <location evidence="3">Cytoplasm</location>
    </subcellularLocation>
    <subcellularLocation>
        <location evidence="2">Nucleus</location>
    </subcellularLocation>
</comment>
<keyword evidence="11" id="KW-1185">Reference proteome</keyword>
<dbReference type="GO" id="GO:0003723">
    <property type="term" value="F:RNA binding"/>
    <property type="evidence" value="ECO:0007669"/>
    <property type="project" value="UniProtKB-KW"/>
</dbReference>
<dbReference type="PANTHER" id="PTHR13403:SF6">
    <property type="entry name" value="SNURPORTIN-1"/>
    <property type="match status" value="1"/>
</dbReference>
<evidence type="ECO:0000313" key="11">
    <source>
        <dbReference type="Proteomes" id="UP000050741"/>
    </source>
</evidence>
<dbReference type="GO" id="GO:0005634">
    <property type="term" value="C:nucleus"/>
    <property type="evidence" value="ECO:0007669"/>
    <property type="project" value="UniProtKB-SubCell"/>
</dbReference>
<evidence type="ECO:0000313" key="12">
    <source>
        <dbReference type="WBParaSite" id="GPLIN_000518700"/>
    </source>
</evidence>
<dbReference type="WBParaSite" id="GPLIN_000518700">
    <property type="protein sequence ID" value="GPLIN_000518700"/>
    <property type="gene ID" value="GPLIN_000518700"/>
</dbReference>
<dbReference type="SUPFAM" id="SSF56091">
    <property type="entry name" value="DNA ligase/mRNA capping enzyme, catalytic domain"/>
    <property type="match status" value="1"/>
</dbReference>
<sequence length="506" mass="56960">MQKKNLNKLPRLTLFCRTQPKKECITIAFAAPATIVRHNSKVGAAHGLRTADLPARTHMLLQTADLPARTHMLLQAVDLPALLQAVDLPARTHMLLQTADLSARTHMLLQAVDLPALLQTADLLALLQTADILALLQTADILALLQTADLPAMLQTADLPAMLQTADLLAMLQTADLLAQTHMLLQAADLPVQTHMLLQAVDLPALLQKKKMPRRKRPNIYDDVDALLDRLVLSALVGGDALAEHARLSKQYNNDANKLAELQRLRRREHLERPNLTHEEWLQRFRPFEDAQTNAFASRTNVSRDRDSCTNILMYSEWLVDVPDTLATKWTMVPLPKGRRALVVANKGKTRVLFENDAALFEGHSTKLYILDLLMWDKKLYTQMDFVTRRSFLQKHFKEMKANLAVVPTDPTKSFGIAFTLLALQTSEKFVLLPSCVGSTTQIDQFMHNKLPYQLEGLLFYYNSAFYIPGQLLLSEEKKNVSLAAWFAAETDRCKVHHQCVRGPNP</sequence>
<dbReference type="PANTHER" id="PTHR13403">
    <property type="entry name" value="SNURPORTIN1 RNUT1 PROTEIN RNA, U TRANSPORTER 1"/>
    <property type="match status" value="1"/>
</dbReference>
<feature type="domain" description="Snurportin-1 m3G cap-binding" evidence="10">
    <location>
        <begin position="360"/>
        <end position="471"/>
    </location>
</feature>
<dbReference type="Proteomes" id="UP000050741">
    <property type="component" value="Unassembled WGS sequence"/>
</dbReference>
<evidence type="ECO:0000256" key="3">
    <source>
        <dbReference type="ARBA" id="ARBA00004496"/>
    </source>
</evidence>
<proteinExistence type="inferred from homology"/>
<dbReference type="GO" id="GO:0061015">
    <property type="term" value="P:snRNA import into nucleus"/>
    <property type="evidence" value="ECO:0007669"/>
    <property type="project" value="InterPro"/>
</dbReference>
<dbReference type="Gene3D" id="3.30.470.30">
    <property type="entry name" value="DNA ligase/mRNA capping enzyme"/>
    <property type="match status" value="2"/>
</dbReference>
<evidence type="ECO:0000256" key="6">
    <source>
        <dbReference type="ARBA" id="ARBA00022448"/>
    </source>
</evidence>
<organism evidence="11 12">
    <name type="scientific">Globodera pallida</name>
    <name type="common">Potato cyst nematode worm</name>
    <name type="synonym">Heterodera pallida</name>
    <dbReference type="NCBI Taxonomy" id="36090"/>
    <lineage>
        <taxon>Eukaryota</taxon>
        <taxon>Metazoa</taxon>
        <taxon>Ecdysozoa</taxon>
        <taxon>Nematoda</taxon>
        <taxon>Chromadorea</taxon>
        <taxon>Rhabditida</taxon>
        <taxon>Tylenchina</taxon>
        <taxon>Tylenchomorpha</taxon>
        <taxon>Tylenchoidea</taxon>
        <taxon>Heteroderidae</taxon>
        <taxon>Heteroderinae</taxon>
        <taxon>Globodera</taxon>
    </lineage>
</organism>
<evidence type="ECO:0000259" key="10">
    <source>
        <dbReference type="Pfam" id="PF21974"/>
    </source>
</evidence>
<keyword evidence="8" id="KW-0694">RNA-binding</keyword>
<feature type="domain" description="Snurportin-1 m3G cap-binding" evidence="10">
    <location>
        <begin position="313"/>
        <end position="357"/>
    </location>
</feature>
<dbReference type="InterPro" id="IPR047857">
    <property type="entry name" value="Snurportin1_C"/>
</dbReference>
<keyword evidence="7" id="KW-0963">Cytoplasm</keyword>
<reference evidence="12" key="2">
    <citation type="submission" date="2016-06" db="UniProtKB">
        <authorList>
            <consortium name="WormBaseParasite"/>
        </authorList>
    </citation>
    <scope>IDENTIFICATION</scope>
</reference>
<reference evidence="11" key="1">
    <citation type="submission" date="2014-05" db="EMBL/GenBank/DDBJ databases">
        <title>The genome and life-stage specific transcriptomes of Globodera pallida elucidate key aspects of plant parasitism by a cyst nematode.</title>
        <authorList>
            <person name="Cotton J.A."/>
            <person name="Lilley C.J."/>
            <person name="Jones L.M."/>
            <person name="Kikuchi T."/>
            <person name="Reid A.J."/>
            <person name="Thorpe P."/>
            <person name="Tsai I.J."/>
            <person name="Beasley H."/>
            <person name="Blok V."/>
            <person name="Cock P.J.A."/>
            <person name="Van den Akker S.E."/>
            <person name="Holroyd N."/>
            <person name="Hunt M."/>
            <person name="Mantelin S."/>
            <person name="Naghra H."/>
            <person name="Pain A."/>
            <person name="Palomares-Rius J.E."/>
            <person name="Zarowiecki M."/>
            <person name="Berriman M."/>
            <person name="Jones J.T."/>
            <person name="Urwin P.E."/>
        </authorList>
    </citation>
    <scope>NUCLEOTIDE SEQUENCE [LARGE SCALE GENOMIC DNA]</scope>
    <source>
        <strain evidence="11">Lindley</strain>
    </source>
</reference>
<name>A0A183BX48_GLOPA</name>
<accession>A0A183BX48</accession>